<proteinExistence type="predicted"/>
<dbReference type="EMBL" id="JBANQN010000011">
    <property type="protein sequence ID" value="KAK6775769.1"/>
    <property type="molecule type" value="Genomic_DNA"/>
</dbReference>
<evidence type="ECO:0000313" key="2">
    <source>
        <dbReference type="Proteomes" id="UP001371456"/>
    </source>
</evidence>
<keyword evidence="2" id="KW-1185">Reference proteome</keyword>
<dbReference type="Proteomes" id="UP001371456">
    <property type="component" value="Unassembled WGS sequence"/>
</dbReference>
<evidence type="ECO:0000313" key="1">
    <source>
        <dbReference type="EMBL" id="KAK6775769.1"/>
    </source>
</evidence>
<name>A0AAN8SUI7_SOLBU</name>
<sequence length="9" mass="1147">MRFLENQLP</sequence>
<accession>A0AAN8SUI7</accession>
<organism evidence="1 2">
    <name type="scientific">Solanum bulbocastanum</name>
    <name type="common">Wild potato</name>
    <dbReference type="NCBI Taxonomy" id="147425"/>
    <lineage>
        <taxon>Eukaryota</taxon>
        <taxon>Viridiplantae</taxon>
        <taxon>Streptophyta</taxon>
        <taxon>Embryophyta</taxon>
        <taxon>Tracheophyta</taxon>
        <taxon>Spermatophyta</taxon>
        <taxon>Magnoliopsida</taxon>
        <taxon>eudicotyledons</taxon>
        <taxon>Gunneridae</taxon>
        <taxon>Pentapetalae</taxon>
        <taxon>asterids</taxon>
        <taxon>lamiids</taxon>
        <taxon>Solanales</taxon>
        <taxon>Solanaceae</taxon>
        <taxon>Solanoideae</taxon>
        <taxon>Solaneae</taxon>
        <taxon>Solanum</taxon>
    </lineage>
</organism>
<comment type="caution">
    <text evidence="1">The sequence shown here is derived from an EMBL/GenBank/DDBJ whole genome shotgun (WGS) entry which is preliminary data.</text>
</comment>
<gene>
    <name evidence="1" type="ORF">RDI58_026770</name>
</gene>
<protein>
    <submittedName>
        <fullName evidence="1">Uncharacterized protein</fullName>
    </submittedName>
</protein>
<reference evidence="1 2" key="1">
    <citation type="submission" date="2024-02" db="EMBL/GenBank/DDBJ databases">
        <title>de novo genome assembly of Solanum bulbocastanum strain 11H21.</title>
        <authorList>
            <person name="Hosaka A.J."/>
        </authorList>
    </citation>
    <scope>NUCLEOTIDE SEQUENCE [LARGE SCALE GENOMIC DNA]</scope>
    <source>
        <tissue evidence="1">Young leaves</tissue>
    </source>
</reference>